<organism evidence="1 2">
    <name type="scientific">Flavobacterium chilense</name>
    <dbReference type="NCBI Taxonomy" id="946677"/>
    <lineage>
        <taxon>Bacteria</taxon>
        <taxon>Pseudomonadati</taxon>
        <taxon>Bacteroidota</taxon>
        <taxon>Flavobacteriia</taxon>
        <taxon>Flavobacteriales</taxon>
        <taxon>Flavobacteriaceae</taxon>
        <taxon>Flavobacterium</taxon>
    </lineage>
</organism>
<protein>
    <submittedName>
        <fullName evidence="1">Uncharacterized protein</fullName>
    </submittedName>
</protein>
<dbReference type="RefSeq" id="WP_068841871.1">
    <property type="nucleotide sequence ID" value="NZ_FRBT01000002.1"/>
</dbReference>
<dbReference type="AlphaFoldDB" id="A0A1M7D2N6"/>
<evidence type="ECO:0000313" key="2">
    <source>
        <dbReference type="Proteomes" id="UP000184028"/>
    </source>
</evidence>
<evidence type="ECO:0000313" key="1">
    <source>
        <dbReference type="EMBL" id="SHL73756.1"/>
    </source>
</evidence>
<sequence>MNFKEYQKDINDNYPKILDENLLFWALWNVNYAYDIFEKFEKETPDYSKKIKPIWFFLWSCIENKHVHKVELEKVYSNFYPIDEEEIGLLNDFYLPHGAIKQIIIYLDFIYQGLSNNIRFGSNFGEITIQIMDVIIENESLGYFDDNINTPLVKNELEAQTKLIETLTKSQNFTFKDRSIYRDLSQLHYYLNKVE</sequence>
<gene>
    <name evidence="1" type="ORF">SAMN05444484_102402</name>
</gene>
<proteinExistence type="predicted"/>
<keyword evidence="2" id="KW-1185">Reference proteome</keyword>
<dbReference type="Proteomes" id="UP000184028">
    <property type="component" value="Unassembled WGS sequence"/>
</dbReference>
<dbReference type="EMBL" id="FRBT01000002">
    <property type="protein sequence ID" value="SHL73756.1"/>
    <property type="molecule type" value="Genomic_DNA"/>
</dbReference>
<reference evidence="2" key="1">
    <citation type="submission" date="2016-11" db="EMBL/GenBank/DDBJ databases">
        <authorList>
            <person name="Varghese N."/>
            <person name="Submissions S."/>
        </authorList>
    </citation>
    <scope>NUCLEOTIDE SEQUENCE [LARGE SCALE GENOMIC DNA]</scope>
    <source>
        <strain evidence="2">DSM 24724</strain>
    </source>
</reference>
<dbReference type="OrthoDB" id="654287at2"/>
<accession>A0A1M7D2N6</accession>
<name>A0A1M7D2N6_9FLAO</name>